<dbReference type="Proteomes" id="UP000054928">
    <property type="component" value="Unassembled WGS sequence"/>
</dbReference>
<dbReference type="EMBL" id="CCYD01002371">
    <property type="protein sequence ID" value="CEG47180.1"/>
    <property type="molecule type" value="Genomic_DNA"/>
</dbReference>
<evidence type="ECO:0000313" key="3">
    <source>
        <dbReference type="EMBL" id="CEG47180.1"/>
    </source>
</evidence>
<dbReference type="GO" id="GO:0003676">
    <property type="term" value="F:nucleic acid binding"/>
    <property type="evidence" value="ECO:0007669"/>
    <property type="project" value="InterPro"/>
</dbReference>
<accession>A0A0P1AYK9</accession>
<evidence type="ECO:0000256" key="1">
    <source>
        <dbReference type="PROSITE-ProRule" id="PRU00047"/>
    </source>
</evidence>
<organism evidence="3 4">
    <name type="scientific">Plasmopara halstedii</name>
    <name type="common">Downy mildew of sunflower</name>
    <dbReference type="NCBI Taxonomy" id="4781"/>
    <lineage>
        <taxon>Eukaryota</taxon>
        <taxon>Sar</taxon>
        <taxon>Stramenopiles</taxon>
        <taxon>Oomycota</taxon>
        <taxon>Peronosporomycetes</taxon>
        <taxon>Peronosporales</taxon>
        <taxon>Peronosporaceae</taxon>
        <taxon>Plasmopara</taxon>
    </lineage>
</organism>
<dbReference type="InterPro" id="IPR001878">
    <property type="entry name" value="Znf_CCHC"/>
</dbReference>
<keyword evidence="1" id="KW-0863">Zinc-finger</keyword>
<dbReference type="PROSITE" id="PS50158">
    <property type="entry name" value="ZF_CCHC"/>
    <property type="match status" value="1"/>
</dbReference>
<dbReference type="InterPro" id="IPR036875">
    <property type="entry name" value="Znf_CCHC_sf"/>
</dbReference>
<dbReference type="GeneID" id="36398884"/>
<keyword evidence="1" id="KW-0862">Zinc</keyword>
<dbReference type="Gene3D" id="4.10.60.10">
    <property type="entry name" value="Zinc finger, CCHC-type"/>
    <property type="match status" value="1"/>
</dbReference>
<keyword evidence="1" id="KW-0479">Metal-binding</keyword>
<dbReference type="Pfam" id="PF14223">
    <property type="entry name" value="Retrotran_gag_2"/>
    <property type="match status" value="1"/>
</dbReference>
<proteinExistence type="predicted"/>
<dbReference type="AlphaFoldDB" id="A0A0P1AYK9"/>
<dbReference type="OrthoDB" id="119314at2759"/>
<sequence>MEEGEDVLEYIIKIKTRARQLDAVDALASEDDLVIVLIASLSESYAFLFRALESRADSLWWKLVTFRLLHEDLKRKEQGGRFDGAVHNQGQAFVSTKNRRHKGRQVPVKGNSTCNYCGEHGHWIAKCPTRTRENAERQRPQRANVAQNDDDSDDYLFSVGVITVTAK</sequence>
<dbReference type="GO" id="GO:0008270">
    <property type="term" value="F:zinc ion binding"/>
    <property type="evidence" value="ECO:0007669"/>
    <property type="project" value="UniProtKB-KW"/>
</dbReference>
<dbReference type="RefSeq" id="XP_024583549.1">
    <property type="nucleotide sequence ID" value="XM_024718119.1"/>
</dbReference>
<feature type="domain" description="CCHC-type" evidence="2">
    <location>
        <begin position="114"/>
        <end position="128"/>
    </location>
</feature>
<evidence type="ECO:0000313" key="4">
    <source>
        <dbReference type="Proteomes" id="UP000054928"/>
    </source>
</evidence>
<keyword evidence="4" id="KW-1185">Reference proteome</keyword>
<reference evidence="4" key="1">
    <citation type="submission" date="2014-09" db="EMBL/GenBank/DDBJ databases">
        <authorList>
            <person name="Sharma Rahul"/>
            <person name="Thines Marco"/>
        </authorList>
    </citation>
    <scope>NUCLEOTIDE SEQUENCE [LARGE SCALE GENOMIC DNA]</scope>
</reference>
<dbReference type="SUPFAM" id="SSF57756">
    <property type="entry name" value="Retrovirus zinc finger-like domains"/>
    <property type="match status" value="1"/>
</dbReference>
<evidence type="ECO:0000259" key="2">
    <source>
        <dbReference type="PROSITE" id="PS50158"/>
    </source>
</evidence>
<name>A0A0P1AYK9_PLAHL</name>
<protein>
    <submittedName>
        <fullName evidence="3">Zinc finger, CCHC-type</fullName>
    </submittedName>
</protein>